<evidence type="ECO:0000256" key="2">
    <source>
        <dbReference type="SAM" id="Phobius"/>
    </source>
</evidence>
<feature type="region of interest" description="Disordered" evidence="1">
    <location>
        <begin position="1"/>
        <end position="20"/>
    </location>
</feature>
<evidence type="ECO:0000313" key="5">
    <source>
        <dbReference type="Proteomes" id="UP000613255"/>
    </source>
</evidence>
<dbReference type="EMBL" id="JAEIJD010000002">
    <property type="protein sequence ID" value="MBI6628975.1"/>
    <property type="molecule type" value="Genomic_DNA"/>
</dbReference>
<dbReference type="GO" id="GO:0090313">
    <property type="term" value="P:regulation of protein targeting to membrane"/>
    <property type="evidence" value="ECO:0007669"/>
    <property type="project" value="TreeGrafter"/>
</dbReference>
<dbReference type="GO" id="GO:0005886">
    <property type="term" value="C:plasma membrane"/>
    <property type="evidence" value="ECO:0007669"/>
    <property type="project" value="TreeGrafter"/>
</dbReference>
<dbReference type="PANTHER" id="PTHR30441:SF4">
    <property type="entry name" value="PROTEIN ASMA"/>
    <property type="match status" value="1"/>
</dbReference>
<protein>
    <recommendedName>
        <fullName evidence="3">YhdP central domain-containing protein</fullName>
    </recommendedName>
</protein>
<dbReference type="PANTHER" id="PTHR30441">
    <property type="entry name" value="DUF748 DOMAIN-CONTAINING PROTEIN"/>
    <property type="match status" value="1"/>
</dbReference>
<dbReference type="Proteomes" id="UP000613255">
    <property type="component" value="Unassembled WGS sequence"/>
</dbReference>
<keyword evidence="2" id="KW-0812">Transmembrane</keyword>
<comment type="caution">
    <text evidence="4">The sequence shown here is derived from an EMBL/GenBank/DDBJ whole genome shotgun (WGS) entry which is preliminary data.</text>
</comment>
<keyword evidence="5" id="KW-1185">Reference proteome</keyword>
<dbReference type="AlphaFoldDB" id="A0A934LZG7"/>
<evidence type="ECO:0000259" key="3">
    <source>
        <dbReference type="Pfam" id="PF13116"/>
    </source>
</evidence>
<keyword evidence="2" id="KW-1133">Transmembrane helix</keyword>
<gene>
    <name evidence="4" type="ORF">JAO82_03685</name>
</gene>
<name>A0A934LZG7_9RHOB</name>
<organism evidence="4 5">
    <name type="scientific">Pontibaca salina</name>
    <dbReference type="NCBI Taxonomy" id="2795731"/>
    <lineage>
        <taxon>Bacteria</taxon>
        <taxon>Pseudomonadati</taxon>
        <taxon>Pseudomonadota</taxon>
        <taxon>Alphaproteobacteria</taxon>
        <taxon>Rhodobacterales</taxon>
        <taxon>Roseobacteraceae</taxon>
        <taxon>Pontibaca</taxon>
    </lineage>
</organism>
<dbReference type="RefSeq" id="WP_198684995.1">
    <property type="nucleotide sequence ID" value="NZ_JAEIJD010000002.1"/>
</dbReference>
<evidence type="ECO:0000256" key="1">
    <source>
        <dbReference type="SAM" id="MobiDB-lite"/>
    </source>
</evidence>
<sequence length="1129" mass="119214">MDFTIDANRQQQEGEDTPEPAAVGLRRAIRRARRVGLWTLVATGLTSVIAGIAVLLLIGQTLHAPDWLRGRIEKRIEQELGGLQVGFGDLSFVVNKGWRPRLHLRDVTLAAPDGRHIARLADAEASLAMRPLLRGRVEPRNVLLSGLFATLRRDADGGFALLLGSEDAPFKSAASLPQLLAHWTETLAQPQFQVLASFDIRALTLRYEDALQGRVWTLDGGQIELARDGNDLRASSSFALLSGGDYASVVEADYSTGIGDLAAKFGVSVRDIHASDIAAQSVALGWLDVLRAPISGGLRGSVDEQGLLGPLSATLAIGAGVLQPTDQTSPIPFSSARSDFTYVPDQQVLIFDVLSVASEWGKGSAKGRAYLDGIEGGRLSGLTGQFTFGALDLNPAGLYSEPIQLKGAAADFRLDLAPFHLTLGQMHVADAHTKVHLSGAFSAQQGGWQLAVDGQVDQLTPERLVELWPATVVHKPRKWLAENLSDGRLDDINIALRLQPGEKPNIYVDFDFSGGTVRFAKTMPPIVGAAGQAMLMDHRLVVTANEGQVTPEQGGPLDIAGTSFIIPDTTIRKAAPASVDLRATGSVTAALSLLNRPPLQVLKSTDLPVDLAEGQVQLTGSAHMPLKKKIPIEEFTFAFDGTITDAQSSVLVPGQTLAFPMMQIKGDQAGLTLGGAGTIGPVPVSATWHQKLGKDLGGQSRITGQVEISPQTLAAFNIGLPPGSISGQGKGDFKLSLRKDEPPTLDLESDLAGLAVSIPQLGWSKPAGTKGTFQVAATLGPTVRVERLQLQAAGLAATGTVVTRPGAGLQSALLSSVRVSDWLEASVELVGRGAGMAPDIRILNGTLDLRRARFGRGSGAEGGQIEAALDRVQINDTIALTGFQGRFQSAAGMRGSFTARINDGTGVAGQIAPQSGRSAVRLQSQDAGGVIRSAGLLTQVQGGRFDMTLTPTGDFGQFDGVVGMTDIRVTDAPAIAALLDAISVVGLLDELSGRGIYFSEVDAKFRLTPSRLTLFSSSAVGPSMGLSMDGTYDIARKLFDMRGVISPVYMLNSIGSFLTRKGEGVFGFNYTLSGGAAAPRVQVNPLSALMPGMLRNIFRSSPPPVDKAAPLPSQRRERRDPSKGRGGGR</sequence>
<reference evidence="4" key="1">
    <citation type="submission" date="2020-12" db="EMBL/GenBank/DDBJ databases">
        <title>Pontibaca salina gen. nov., sp. nov., isolated from marine sediment.</title>
        <authorList>
            <person name="Bo J."/>
            <person name="Wang S."/>
            <person name="Song X."/>
            <person name="Du Z."/>
        </authorList>
    </citation>
    <scope>NUCLEOTIDE SEQUENCE</scope>
    <source>
        <strain evidence="4">S1109L</strain>
    </source>
</reference>
<accession>A0A934LZG7</accession>
<feature type="transmembrane region" description="Helical" evidence="2">
    <location>
        <begin position="35"/>
        <end position="58"/>
    </location>
</feature>
<dbReference type="InterPro" id="IPR025263">
    <property type="entry name" value="YhdP_central"/>
</dbReference>
<dbReference type="InterPro" id="IPR052894">
    <property type="entry name" value="AsmA-related"/>
</dbReference>
<feature type="region of interest" description="Disordered" evidence="1">
    <location>
        <begin position="1099"/>
        <end position="1129"/>
    </location>
</feature>
<feature type="compositionally biased region" description="Basic and acidic residues" evidence="1">
    <location>
        <begin position="1114"/>
        <end position="1123"/>
    </location>
</feature>
<proteinExistence type="predicted"/>
<evidence type="ECO:0000313" key="4">
    <source>
        <dbReference type="EMBL" id="MBI6628975.1"/>
    </source>
</evidence>
<feature type="domain" description="YhdP central" evidence="3">
    <location>
        <begin position="387"/>
        <end position="782"/>
    </location>
</feature>
<dbReference type="Pfam" id="PF13116">
    <property type="entry name" value="YhdP"/>
    <property type="match status" value="1"/>
</dbReference>
<keyword evidence="2" id="KW-0472">Membrane</keyword>